<organism evidence="2 3">
    <name type="scientific">Melipona bicolor</name>
    <dbReference type="NCBI Taxonomy" id="60889"/>
    <lineage>
        <taxon>Eukaryota</taxon>
        <taxon>Metazoa</taxon>
        <taxon>Ecdysozoa</taxon>
        <taxon>Arthropoda</taxon>
        <taxon>Hexapoda</taxon>
        <taxon>Insecta</taxon>
        <taxon>Pterygota</taxon>
        <taxon>Neoptera</taxon>
        <taxon>Endopterygota</taxon>
        <taxon>Hymenoptera</taxon>
        <taxon>Apocrita</taxon>
        <taxon>Aculeata</taxon>
        <taxon>Apoidea</taxon>
        <taxon>Anthophila</taxon>
        <taxon>Apidae</taxon>
        <taxon>Melipona</taxon>
    </lineage>
</organism>
<dbReference type="EMBL" id="JAHYIQ010000020">
    <property type="protein sequence ID" value="KAK1123865.1"/>
    <property type="molecule type" value="Genomic_DNA"/>
</dbReference>
<sequence>MTKLSPGEEGEEGEEEEEEEEAPKRNFVESAWLEPIEAQHRRLCSFIFESIESKRPNPSRLLTQLKDERRLELRDFKIPTTPKGGNAKLRNHPNWLVLTKED</sequence>
<feature type="compositionally biased region" description="Acidic residues" evidence="1">
    <location>
        <begin position="8"/>
        <end position="21"/>
    </location>
</feature>
<protein>
    <submittedName>
        <fullName evidence="2">Uncharacterized protein</fullName>
    </submittedName>
</protein>
<name>A0AA40KKK2_9HYME</name>
<evidence type="ECO:0000313" key="2">
    <source>
        <dbReference type="EMBL" id="KAK1123865.1"/>
    </source>
</evidence>
<evidence type="ECO:0000313" key="3">
    <source>
        <dbReference type="Proteomes" id="UP001177670"/>
    </source>
</evidence>
<gene>
    <name evidence="2" type="ORF">K0M31_008550</name>
</gene>
<comment type="caution">
    <text evidence="2">The sequence shown here is derived from an EMBL/GenBank/DDBJ whole genome shotgun (WGS) entry which is preliminary data.</text>
</comment>
<dbReference type="Proteomes" id="UP001177670">
    <property type="component" value="Unassembled WGS sequence"/>
</dbReference>
<proteinExistence type="predicted"/>
<feature type="region of interest" description="Disordered" evidence="1">
    <location>
        <begin position="1"/>
        <end position="27"/>
    </location>
</feature>
<keyword evidence="3" id="KW-1185">Reference proteome</keyword>
<accession>A0AA40KKK2</accession>
<evidence type="ECO:0000256" key="1">
    <source>
        <dbReference type="SAM" id="MobiDB-lite"/>
    </source>
</evidence>
<dbReference type="AlphaFoldDB" id="A0AA40KKK2"/>
<reference evidence="2" key="1">
    <citation type="submission" date="2021-10" db="EMBL/GenBank/DDBJ databases">
        <title>Melipona bicolor Genome sequencing and assembly.</title>
        <authorList>
            <person name="Araujo N.S."/>
            <person name="Arias M.C."/>
        </authorList>
    </citation>
    <scope>NUCLEOTIDE SEQUENCE</scope>
    <source>
        <strain evidence="2">USP_2M_L1-L4_2017</strain>
        <tissue evidence="2">Whole body</tissue>
    </source>
</reference>